<feature type="chain" id="PRO_5025414183" description="Secreted protein" evidence="1">
    <location>
        <begin position="26"/>
        <end position="77"/>
    </location>
</feature>
<feature type="signal peptide" evidence="1">
    <location>
        <begin position="1"/>
        <end position="25"/>
    </location>
</feature>
<name>A0A699KQZ2_TANCI</name>
<protein>
    <recommendedName>
        <fullName evidence="3">Secreted protein</fullName>
    </recommendedName>
</protein>
<gene>
    <name evidence="2" type="ORF">Tci_672696</name>
</gene>
<accession>A0A699KQZ2</accession>
<keyword evidence="1" id="KW-0732">Signal</keyword>
<dbReference type="AlphaFoldDB" id="A0A699KQZ2"/>
<evidence type="ECO:0000313" key="2">
    <source>
        <dbReference type="EMBL" id="GFB00725.1"/>
    </source>
</evidence>
<sequence>MKKDTIAKRVVILLVILMLDHFTQASLNSIHLNQGIRRELRTRASTGFFTSTTTAITIFTAAIKPPSPGCLFRIMNA</sequence>
<evidence type="ECO:0008006" key="3">
    <source>
        <dbReference type="Google" id="ProtNLM"/>
    </source>
</evidence>
<dbReference type="EMBL" id="BKCJ010532234">
    <property type="protein sequence ID" value="GFB00725.1"/>
    <property type="molecule type" value="Genomic_DNA"/>
</dbReference>
<comment type="caution">
    <text evidence="2">The sequence shown here is derived from an EMBL/GenBank/DDBJ whole genome shotgun (WGS) entry which is preliminary data.</text>
</comment>
<reference evidence="2" key="1">
    <citation type="journal article" date="2019" name="Sci. Rep.">
        <title>Draft genome of Tanacetum cinerariifolium, the natural source of mosquito coil.</title>
        <authorList>
            <person name="Yamashiro T."/>
            <person name="Shiraishi A."/>
            <person name="Satake H."/>
            <person name="Nakayama K."/>
        </authorList>
    </citation>
    <scope>NUCLEOTIDE SEQUENCE</scope>
</reference>
<evidence type="ECO:0000256" key="1">
    <source>
        <dbReference type="SAM" id="SignalP"/>
    </source>
</evidence>
<organism evidence="2">
    <name type="scientific">Tanacetum cinerariifolium</name>
    <name type="common">Dalmatian daisy</name>
    <name type="synonym">Chrysanthemum cinerariifolium</name>
    <dbReference type="NCBI Taxonomy" id="118510"/>
    <lineage>
        <taxon>Eukaryota</taxon>
        <taxon>Viridiplantae</taxon>
        <taxon>Streptophyta</taxon>
        <taxon>Embryophyta</taxon>
        <taxon>Tracheophyta</taxon>
        <taxon>Spermatophyta</taxon>
        <taxon>Magnoliopsida</taxon>
        <taxon>eudicotyledons</taxon>
        <taxon>Gunneridae</taxon>
        <taxon>Pentapetalae</taxon>
        <taxon>asterids</taxon>
        <taxon>campanulids</taxon>
        <taxon>Asterales</taxon>
        <taxon>Asteraceae</taxon>
        <taxon>Asteroideae</taxon>
        <taxon>Anthemideae</taxon>
        <taxon>Anthemidinae</taxon>
        <taxon>Tanacetum</taxon>
    </lineage>
</organism>
<proteinExistence type="predicted"/>